<evidence type="ECO:0000256" key="2">
    <source>
        <dbReference type="SAM" id="SignalP"/>
    </source>
</evidence>
<dbReference type="EMBL" id="CP011308">
    <property type="protein sequence ID" value="AKF25991.1"/>
    <property type="molecule type" value="Genomic_DNA"/>
</dbReference>
<reference evidence="3 4" key="1">
    <citation type="submission" date="2015-04" db="EMBL/GenBank/DDBJ databases">
        <title>Complete genome sequence of Sulfurovum lithotrophicum ATCC BAA-797T.</title>
        <authorList>
            <person name="Ahn J."/>
            <person name="Park G."/>
            <person name="Jeon W."/>
            <person name="Jang Y."/>
            <person name="Jang M."/>
            <person name="Lee H."/>
            <person name="Lee H."/>
        </authorList>
    </citation>
    <scope>NUCLEOTIDE SEQUENCE [LARGE SCALE GENOMIC DNA]</scope>
    <source>
        <strain evidence="4">ATCC BAA-797 / 42BKT</strain>
    </source>
</reference>
<evidence type="ECO:0000313" key="3">
    <source>
        <dbReference type="EMBL" id="AKF25991.1"/>
    </source>
</evidence>
<dbReference type="CDD" id="cd13518">
    <property type="entry name" value="PBP2_Fe3_thiamine_like"/>
    <property type="match status" value="1"/>
</dbReference>
<dbReference type="Pfam" id="PF13343">
    <property type="entry name" value="SBP_bac_6"/>
    <property type="match status" value="1"/>
</dbReference>
<name>A0A7U4RRP6_9BACT</name>
<proteinExistence type="predicted"/>
<dbReference type="KEGG" id="slh:YH65_06845"/>
<evidence type="ECO:0000256" key="1">
    <source>
        <dbReference type="ARBA" id="ARBA00022729"/>
    </source>
</evidence>
<organism evidence="3 4">
    <name type="scientific">Sulfurovum lithotrophicum</name>
    <dbReference type="NCBI Taxonomy" id="206403"/>
    <lineage>
        <taxon>Bacteria</taxon>
        <taxon>Pseudomonadati</taxon>
        <taxon>Campylobacterota</taxon>
        <taxon>Epsilonproteobacteria</taxon>
        <taxon>Campylobacterales</taxon>
        <taxon>Sulfurovaceae</taxon>
        <taxon>Sulfurovum</taxon>
    </lineage>
</organism>
<dbReference type="SUPFAM" id="SSF53850">
    <property type="entry name" value="Periplasmic binding protein-like II"/>
    <property type="match status" value="1"/>
</dbReference>
<dbReference type="PANTHER" id="PTHR30006:SF24">
    <property type="entry name" value="SLL0237 PROTEIN"/>
    <property type="match status" value="1"/>
</dbReference>
<sequence>MKFILLLFVSLIFASCSKQNDTQSVTIYVSEDQVFSEPVLKAFEEKTGIRVNAVYDSEESKSTGVMNRLIAEKNNPQADVYWANEPIRAEVLRKKDILVPYESPNAKGIPEEFKQKEHYWTGFSARVRLFIVNKNAEMVPASVFDYAKPEFKGKGVIANPLFGTTTSHMAALFTLLGDANAKQFLEQMKANNVAIATSNGESADLVASGKYDFALVDSDDAVSRLKQHAPVSIIYPDQKEGETGLFVIPNTVMLITHAKHPEAAKKLIDFLLSPETEEILAFADCAQIPLHKGVKIPASLKPISELKVMKIDYAREADEMIKIQPYLKAWLDR</sequence>
<gene>
    <name evidence="3" type="ORF">YH65_06845</name>
</gene>
<keyword evidence="4" id="KW-1185">Reference proteome</keyword>
<dbReference type="PANTHER" id="PTHR30006">
    <property type="entry name" value="THIAMINE-BINDING PERIPLASMIC PROTEIN-RELATED"/>
    <property type="match status" value="1"/>
</dbReference>
<accession>A0A7U4RRP6</accession>
<protein>
    <submittedName>
        <fullName evidence="3">Iron ABC transporter substrate-binding protein</fullName>
    </submittedName>
</protein>
<dbReference type="Gene3D" id="3.40.190.10">
    <property type="entry name" value="Periplasmic binding protein-like II"/>
    <property type="match status" value="2"/>
</dbReference>
<dbReference type="InterPro" id="IPR026045">
    <property type="entry name" value="Ferric-bd"/>
</dbReference>
<reference evidence="4" key="2">
    <citation type="journal article" date="2017" name="Stand. Genomic Sci.">
        <title>Complete genome sequence of the sulfur-oxidizing chemolithoautotrophic Sulfurovum lithotrophicum 42BKTT.</title>
        <authorList>
            <person name="Jeon W."/>
            <person name="Priscilla L."/>
            <person name="Park G."/>
            <person name="Lee H."/>
            <person name="Lee N."/>
            <person name="Lee D."/>
            <person name="Kwon H."/>
            <person name="Ahn I."/>
            <person name="Lee C."/>
            <person name="Lee H."/>
            <person name="Ahn J."/>
        </authorList>
    </citation>
    <scope>NUCLEOTIDE SEQUENCE [LARGE SCALE GENOMIC DNA]</scope>
    <source>
        <strain evidence="4">ATCC BAA-797 / 42BKT</strain>
    </source>
</reference>
<dbReference type="PIRSF" id="PIRSF002825">
    <property type="entry name" value="CfbpA"/>
    <property type="match status" value="1"/>
</dbReference>
<feature type="chain" id="PRO_5031092217" evidence="2">
    <location>
        <begin position="21"/>
        <end position="333"/>
    </location>
</feature>
<keyword evidence="1 2" id="KW-0732">Signal</keyword>
<feature type="signal peptide" evidence="2">
    <location>
        <begin position="1"/>
        <end position="20"/>
    </location>
</feature>
<evidence type="ECO:0000313" key="4">
    <source>
        <dbReference type="Proteomes" id="UP000034444"/>
    </source>
</evidence>
<dbReference type="PROSITE" id="PS51257">
    <property type="entry name" value="PROKAR_LIPOPROTEIN"/>
    <property type="match status" value="1"/>
</dbReference>
<dbReference type="AlphaFoldDB" id="A0A7U4RRP6"/>
<dbReference type="Proteomes" id="UP000034444">
    <property type="component" value="Chromosome"/>
</dbReference>